<dbReference type="SUPFAM" id="SSF48371">
    <property type="entry name" value="ARM repeat"/>
    <property type="match status" value="1"/>
</dbReference>
<keyword evidence="2" id="KW-0732">Signal</keyword>
<feature type="signal peptide" evidence="2">
    <location>
        <begin position="1"/>
        <end position="25"/>
    </location>
</feature>
<name>A0A3P6SLB7_LITSI</name>
<gene>
    <name evidence="3" type="ORF">NLS_LOCUS1140</name>
</gene>
<feature type="region of interest" description="Disordered" evidence="1">
    <location>
        <begin position="495"/>
        <end position="516"/>
    </location>
</feature>
<dbReference type="InterPro" id="IPR016024">
    <property type="entry name" value="ARM-type_fold"/>
</dbReference>
<feature type="chain" id="PRO_5018139190" evidence="2">
    <location>
        <begin position="26"/>
        <end position="1754"/>
    </location>
</feature>
<dbReference type="EMBL" id="UYRX01000037">
    <property type="protein sequence ID" value="VDK70543.1"/>
    <property type="molecule type" value="Genomic_DNA"/>
</dbReference>
<protein>
    <submittedName>
        <fullName evidence="3">Uncharacterized protein</fullName>
    </submittedName>
</protein>
<dbReference type="STRING" id="42156.A0A3P6SLB7"/>
<evidence type="ECO:0000256" key="2">
    <source>
        <dbReference type="SAM" id="SignalP"/>
    </source>
</evidence>
<dbReference type="Proteomes" id="UP000277928">
    <property type="component" value="Unassembled WGS sequence"/>
</dbReference>
<evidence type="ECO:0000313" key="3">
    <source>
        <dbReference type="EMBL" id="VDK70543.1"/>
    </source>
</evidence>
<keyword evidence="4" id="KW-1185">Reference proteome</keyword>
<organism evidence="3 4">
    <name type="scientific">Litomosoides sigmodontis</name>
    <name type="common">Filarial nematode worm</name>
    <dbReference type="NCBI Taxonomy" id="42156"/>
    <lineage>
        <taxon>Eukaryota</taxon>
        <taxon>Metazoa</taxon>
        <taxon>Ecdysozoa</taxon>
        <taxon>Nematoda</taxon>
        <taxon>Chromadorea</taxon>
        <taxon>Rhabditida</taxon>
        <taxon>Spirurina</taxon>
        <taxon>Spiruromorpha</taxon>
        <taxon>Filarioidea</taxon>
        <taxon>Onchocercidae</taxon>
        <taxon>Litomosoides</taxon>
    </lineage>
</organism>
<sequence length="1754" mass="198448">MRETCVPHMRLLLSAFGVLTFPVLAQNSLRKEINIADKSERAVVKAKSIATSAARMSQPNSAIFALLQEMHEVKLLHEANVRLYIYRVLTEKKFKMYWLSLISIVNRSVAAVPYHRKITEALNNNDVTAVTLCGKCLHVLQLALQCKHQKINQAAVDLLQGLIRNDRFMNNATNSESAPLIMSALKSVTILPVIKAPIQCRILTLIVEMMCKEERRITIETVMEALTLCMQTYGNAEERSVRLACRAAITQIFSSFCALPQNSSCQEHTAILMDTTSLLNDLIKCANVINPQSDQIVILLDAIYSLLSSQSIAIVNHKPFINAIWRELSPCVMKMLGEPEKNTRDAAESSEPFGRGLRSMVPNSRTIFDHPETVLSLYQIVEELLRILAGIQGMCSVLEAIFHKALIYPAVDQRSEALRIIRKIAKNEERLADIILVSVSNKTQTLWTVVVDCIVECSNSTNIDVASEALRTLQTFVSYTFQHFSLSDLGKGRLKRRRESEEKRDNKQEDMKESEIKRSVSVEDLKSVNEVTQLFERLSKKYKGEETDVKISRDSGDNESAEKEIDTANYYVNKLRRAIPQWLQIKSTIEVDEAIQGFASDFFSEFMIAQKDAFDLHGQKQSHFLNSDALYLTTYAALAVVFYENNKEAFNKFWFINEVLHSDCIVYTSDRWLSVVYENLIELKAELKSFGDNQVPLRSIVEDYTGKGAQIMSDVRRIQQILTRRSRHSLAACRAFRWLLLGSWNKLLAAPANLLSLRNKQHRIARPKAAEAFDQAVYTLLAFVKLCMKEHNQLIVERLVTATCPLEELRSFAAQERVDSAAERFNKWPLRKSDVIAMQAILDIAVDCGLCAPKCWHSIVSCTEYVLETAKYLFSIVTEDQSSWLLSASFSGGEAGEAQHIDDILSTDSNGNLDCRTACRIVQFLMSEVNRFYKRVGKELNLASLCELMQNLVTASEKCQHYMSSQKSNLLSDSTAILGRIFAISMTLSTRPLIHAMKIWPKVAHHIVQNILCAEMCLGESQEQIVTLLATFVHSQADVIESENNAGAVATVSSVQATVLDIFSAYLNIKNRNILMTTALDYITCVLQYLHSTGSEKESMIPSSAVTMASSALQNLLKMERMLHDLSDSADCTDQHLLQRLTLRERTQHCVDRYTDASFLMEPLSTVLIEEPFCNVEQKILLTDLDRLLEAPEVTVPWKNYTASRRSCAEVYLSLLEGLAAITFVCPASLKPNLLQTIADLIKEQIHTKFGIDFGAYGLSILVFPMLQQWIRKDAAAHENNLKQAIGLFTEVVRQYLIQTKDNSWVDRILFDTLTLLTECITCASNRVARLGYAYLRFLISSSIHSLTTDRWTIIVRSLWNATSSTLVHLRLLIQYYVAGSNDPNGDLGSVCIAAIENSNFSYETLLLAQQIFLMDEQICSVIKLEETKKREVVLRNDDGIEQRIHGDELVNILTSHQYILELIGILLLNGIDLPVDGQTAEILKKFDDQVESDSECNLHKLSPEDIIILFCCLDGSLLVARNFDKRLGLKILIKGLYGFPTLPNLCKQIVLAWTIRSLAIETIAECLSSSDGNVKDDKYYIRQLQLCHREVCIYLCNLERKLSTEVLRHLARSHVTQQITLIRKEATDENLYKLVSSQQTTGTISDYRSSKVAQTLVPPTKRGNPFKRDNEQHQIIEEEKPILSDGETQCFAWTEMSLAILEACLREENEQFQKFLPIIYENSAVLISGSSDMRVREFAGRFLRKICMFHRFS</sequence>
<evidence type="ECO:0000313" key="4">
    <source>
        <dbReference type="Proteomes" id="UP000277928"/>
    </source>
</evidence>
<reference evidence="3 4" key="1">
    <citation type="submission" date="2018-08" db="EMBL/GenBank/DDBJ databases">
        <authorList>
            <person name="Laetsch R D."/>
            <person name="Stevens L."/>
            <person name="Kumar S."/>
            <person name="Blaxter L. M."/>
        </authorList>
    </citation>
    <scope>NUCLEOTIDE SEQUENCE [LARGE SCALE GENOMIC DNA]</scope>
</reference>
<dbReference type="OrthoDB" id="10002886at2759"/>
<evidence type="ECO:0000256" key="1">
    <source>
        <dbReference type="SAM" id="MobiDB-lite"/>
    </source>
</evidence>
<accession>A0A3P6SLB7</accession>
<dbReference type="OMA" id="CRNNPFD"/>
<proteinExistence type="predicted"/>
<feature type="compositionally biased region" description="Basic and acidic residues" evidence="1">
    <location>
        <begin position="498"/>
        <end position="516"/>
    </location>
</feature>